<feature type="signal peptide" evidence="2">
    <location>
        <begin position="1"/>
        <end position="15"/>
    </location>
</feature>
<feature type="compositionally biased region" description="Polar residues" evidence="1">
    <location>
        <begin position="103"/>
        <end position="119"/>
    </location>
</feature>
<feature type="chain" id="PRO_5012701023" evidence="2">
    <location>
        <begin position="16"/>
        <end position="323"/>
    </location>
</feature>
<protein>
    <submittedName>
        <fullName evidence="3">Uncharacterized protein</fullName>
    </submittedName>
</protein>
<evidence type="ECO:0000313" key="4">
    <source>
        <dbReference type="Proteomes" id="UP000075901"/>
    </source>
</evidence>
<dbReference type="EnsemblMetazoa" id="AMAM011034-RA">
    <property type="protein sequence ID" value="AMAM011034-PA"/>
    <property type="gene ID" value="AMAM011034"/>
</dbReference>
<sequence>MILIVFLFLLPFIDGPPTPLSQSPPSASCSPFTTGSYYASGQVFFPRTPANTIGGRNAGRVFFQQTPAPQPYPPMPQPQPTPGSANSHSSSSGVSSSLDTPSCSSGTPHYHQGQLQPIQFNWHDDGDSSESEGSSSQTTSTSSGCSPHCLGGTMDGGGSSFSMPSSANLISPSSSGGTLYASVPPHLDFMAGREQLQEFPGKIPQRKRKSRTPKPKKAGVIANIRLPEQLLNMSTNWASMMVSFIISWTQQQQQQLQPVVVRIPLLEAAYRCCRKQAATEDALYVYVYSFCTAGSDDRRTATLTDDPMKSVSGLLEGTRPAAL</sequence>
<feature type="compositionally biased region" description="Low complexity" evidence="1">
    <location>
        <begin position="131"/>
        <end position="146"/>
    </location>
</feature>
<dbReference type="VEuPathDB" id="VectorBase:AMAM011034"/>
<dbReference type="Proteomes" id="UP000075901">
    <property type="component" value="Unassembled WGS sequence"/>
</dbReference>
<name>A0A182SPV0_9DIPT</name>
<keyword evidence="2" id="KW-0732">Signal</keyword>
<reference evidence="4" key="1">
    <citation type="submission" date="2013-09" db="EMBL/GenBank/DDBJ databases">
        <title>The Genome Sequence of Anopheles maculatus species B.</title>
        <authorList>
            <consortium name="The Broad Institute Genomics Platform"/>
            <person name="Neafsey D.E."/>
            <person name="Besansky N."/>
            <person name="Howell P."/>
            <person name="Walton C."/>
            <person name="Young S.K."/>
            <person name="Zeng Q."/>
            <person name="Gargeya S."/>
            <person name="Fitzgerald M."/>
            <person name="Haas B."/>
            <person name="Abouelleil A."/>
            <person name="Allen A.W."/>
            <person name="Alvarado L."/>
            <person name="Arachchi H.M."/>
            <person name="Berlin A.M."/>
            <person name="Chapman S.B."/>
            <person name="Gainer-Dewar J."/>
            <person name="Goldberg J."/>
            <person name="Griggs A."/>
            <person name="Gujja S."/>
            <person name="Hansen M."/>
            <person name="Howarth C."/>
            <person name="Imamovic A."/>
            <person name="Ireland A."/>
            <person name="Larimer J."/>
            <person name="McCowan C."/>
            <person name="Murphy C."/>
            <person name="Pearson M."/>
            <person name="Poon T.W."/>
            <person name="Priest M."/>
            <person name="Roberts A."/>
            <person name="Saif S."/>
            <person name="Shea T."/>
            <person name="Sisk P."/>
            <person name="Sykes S."/>
            <person name="Wortman J."/>
            <person name="Nusbaum C."/>
            <person name="Birren B."/>
        </authorList>
    </citation>
    <scope>NUCLEOTIDE SEQUENCE [LARGE SCALE GENOMIC DNA]</scope>
    <source>
        <strain evidence="4">maculatus3</strain>
    </source>
</reference>
<proteinExistence type="predicted"/>
<feature type="compositionally biased region" description="Low complexity" evidence="1">
    <location>
        <begin position="82"/>
        <end position="102"/>
    </location>
</feature>
<feature type="compositionally biased region" description="Pro residues" evidence="1">
    <location>
        <begin position="68"/>
        <end position="81"/>
    </location>
</feature>
<dbReference type="AlphaFoldDB" id="A0A182SPV0"/>
<accession>A0A182SPV0</accession>
<organism evidence="3 4">
    <name type="scientific">Anopheles maculatus</name>
    <dbReference type="NCBI Taxonomy" id="74869"/>
    <lineage>
        <taxon>Eukaryota</taxon>
        <taxon>Metazoa</taxon>
        <taxon>Ecdysozoa</taxon>
        <taxon>Arthropoda</taxon>
        <taxon>Hexapoda</taxon>
        <taxon>Insecta</taxon>
        <taxon>Pterygota</taxon>
        <taxon>Neoptera</taxon>
        <taxon>Endopterygota</taxon>
        <taxon>Diptera</taxon>
        <taxon>Nematocera</taxon>
        <taxon>Culicoidea</taxon>
        <taxon>Culicidae</taxon>
        <taxon>Anophelinae</taxon>
        <taxon>Anopheles</taxon>
        <taxon>Anopheles maculatus group</taxon>
    </lineage>
</organism>
<reference evidence="3" key="2">
    <citation type="submission" date="2020-05" db="UniProtKB">
        <authorList>
            <consortium name="EnsemblMetazoa"/>
        </authorList>
    </citation>
    <scope>IDENTIFICATION</scope>
    <source>
        <strain evidence="3">maculatus3</strain>
    </source>
</reference>
<evidence type="ECO:0000313" key="3">
    <source>
        <dbReference type="EnsemblMetazoa" id="AMAM011034-PA"/>
    </source>
</evidence>
<keyword evidence="4" id="KW-1185">Reference proteome</keyword>
<feature type="region of interest" description="Disordered" evidence="1">
    <location>
        <begin position="64"/>
        <end position="176"/>
    </location>
</feature>
<feature type="compositionally biased region" description="Low complexity" evidence="1">
    <location>
        <begin position="162"/>
        <end position="175"/>
    </location>
</feature>
<evidence type="ECO:0000256" key="2">
    <source>
        <dbReference type="SAM" id="SignalP"/>
    </source>
</evidence>
<evidence type="ECO:0000256" key="1">
    <source>
        <dbReference type="SAM" id="MobiDB-lite"/>
    </source>
</evidence>